<dbReference type="CDD" id="cd12291">
    <property type="entry name" value="RRM1_La"/>
    <property type="match status" value="1"/>
</dbReference>
<feature type="compositionally biased region" description="Low complexity" evidence="5">
    <location>
        <begin position="281"/>
        <end position="294"/>
    </location>
</feature>
<feature type="compositionally biased region" description="Basic and acidic residues" evidence="5">
    <location>
        <begin position="1"/>
        <end position="59"/>
    </location>
</feature>
<evidence type="ECO:0000256" key="5">
    <source>
        <dbReference type="SAM" id="MobiDB-lite"/>
    </source>
</evidence>
<keyword evidence="9" id="KW-1185">Reference proteome</keyword>
<dbReference type="Gene3D" id="3.30.70.330">
    <property type="match status" value="1"/>
</dbReference>
<dbReference type="InterPro" id="IPR036390">
    <property type="entry name" value="WH_DNA-bd_sf"/>
</dbReference>
<dbReference type="InterPro" id="IPR035979">
    <property type="entry name" value="RBD_domain_sf"/>
</dbReference>
<accession>A0A5E8AYH5</accession>
<keyword evidence="2 4" id="KW-0694">RNA-binding</keyword>
<dbReference type="Pfam" id="PF00076">
    <property type="entry name" value="RRM_1"/>
    <property type="match status" value="1"/>
</dbReference>
<dbReference type="PROSITE" id="PS50961">
    <property type="entry name" value="HTH_LA"/>
    <property type="match status" value="1"/>
</dbReference>
<name>A0A5E8AYH5_9ASCO</name>
<dbReference type="SUPFAM" id="SSF46785">
    <property type="entry name" value="Winged helix' DNA-binding domain"/>
    <property type="match status" value="1"/>
</dbReference>
<dbReference type="InterPro" id="IPR002344">
    <property type="entry name" value="Lupus_La"/>
</dbReference>
<dbReference type="InterPro" id="IPR006630">
    <property type="entry name" value="La_HTH"/>
</dbReference>
<dbReference type="RefSeq" id="XP_031850880.1">
    <property type="nucleotide sequence ID" value="XM_031994989.1"/>
</dbReference>
<evidence type="ECO:0000313" key="8">
    <source>
        <dbReference type="EMBL" id="VVT44026.1"/>
    </source>
</evidence>
<dbReference type="EMBL" id="CABVLU010000001">
    <property type="protein sequence ID" value="VVT44026.1"/>
    <property type="molecule type" value="Genomic_DNA"/>
</dbReference>
<evidence type="ECO:0000259" key="7">
    <source>
        <dbReference type="PROSITE" id="PS50961"/>
    </source>
</evidence>
<evidence type="ECO:0000256" key="2">
    <source>
        <dbReference type="ARBA" id="ARBA00022884"/>
    </source>
</evidence>
<dbReference type="SUPFAM" id="SSF54928">
    <property type="entry name" value="RNA-binding domain, RBD"/>
    <property type="match status" value="1"/>
</dbReference>
<dbReference type="OrthoDB" id="439993at2759"/>
<dbReference type="SMART" id="SM00715">
    <property type="entry name" value="LA"/>
    <property type="match status" value="1"/>
</dbReference>
<feature type="region of interest" description="Disordered" evidence="5">
    <location>
        <begin position="152"/>
        <end position="184"/>
    </location>
</feature>
<feature type="domain" description="HTH La-type RNA-binding" evidence="7">
    <location>
        <begin position="76"/>
        <end position="166"/>
    </location>
</feature>
<sequence length="315" mass="35613">MSEQKEEQVVTVESKKEEESKVEAVEEPKAEEPKVEEPKTEEPKTEESKTEESKTEESKPQQQKKRKNNIVSDPSTLPASSDPKEILKQVEFYFSDQNLPKDKFLLGLTKENEGWIPISTIATFSRMRRFSPLETIVAALRESEDLLEVSENGELVRRKTPLDESAATSESSSNTTEKKPVSKGAQAFARSIYAKGFGEETSASQYDIEKYFEAFAPVTQVRLRRADDKKFKGSVFVEFANLEDAQRFLAQDPKPSYNGNDLLTMSKAAYVDMKSAEHGFNKNAKGGNRRGGNFNKKRRFDGNRNKENKKAKTEA</sequence>
<dbReference type="InterPro" id="IPR036388">
    <property type="entry name" value="WH-like_DNA-bd_sf"/>
</dbReference>
<dbReference type="PROSITE" id="PS50102">
    <property type="entry name" value="RRM"/>
    <property type="match status" value="1"/>
</dbReference>
<dbReference type="GO" id="GO:0005634">
    <property type="term" value="C:nucleus"/>
    <property type="evidence" value="ECO:0007669"/>
    <property type="project" value="UniProtKB-SubCell"/>
</dbReference>
<dbReference type="InterPro" id="IPR000504">
    <property type="entry name" value="RRM_dom"/>
</dbReference>
<evidence type="ECO:0008006" key="10">
    <source>
        <dbReference type="Google" id="ProtNLM"/>
    </source>
</evidence>
<dbReference type="GO" id="GO:0003729">
    <property type="term" value="F:mRNA binding"/>
    <property type="evidence" value="ECO:0007669"/>
    <property type="project" value="TreeGrafter"/>
</dbReference>
<dbReference type="PANTHER" id="PTHR22792:SF140">
    <property type="entry name" value="ACHILLES, ISOFORM A"/>
    <property type="match status" value="1"/>
</dbReference>
<feature type="compositionally biased region" description="Low complexity" evidence="5">
    <location>
        <begin position="164"/>
        <end position="175"/>
    </location>
</feature>
<feature type="region of interest" description="Disordered" evidence="5">
    <location>
        <begin position="278"/>
        <end position="315"/>
    </location>
</feature>
<feature type="region of interest" description="Disordered" evidence="5">
    <location>
        <begin position="1"/>
        <end position="83"/>
    </location>
</feature>
<evidence type="ECO:0000313" key="9">
    <source>
        <dbReference type="Proteomes" id="UP000398389"/>
    </source>
</evidence>
<evidence type="ECO:0000256" key="1">
    <source>
        <dbReference type="ARBA" id="ARBA00004123"/>
    </source>
</evidence>
<organism evidence="8 9">
    <name type="scientific">Magnusiomyces paraingens</name>
    <dbReference type="NCBI Taxonomy" id="2606893"/>
    <lineage>
        <taxon>Eukaryota</taxon>
        <taxon>Fungi</taxon>
        <taxon>Dikarya</taxon>
        <taxon>Ascomycota</taxon>
        <taxon>Saccharomycotina</taxon>
        <taxon>Dipodascomycetes</taxon>
        <taxon>Dipodascales</taxon>
        <taxon>Dipodascaceae</taxon>
        <taxon>Magnusiomyces</taxon>
    </lineage>
</organism>
<dbReference type="AlphaFoldDB" id="A0A5E8AYH5"/>
<comment type="subcellular location">
    <subcellularLocation>
        <location evidence="1">Nucleus</location>
    </subcellularLocation>
</comment>
<dbReference type="SMART" id="SM00360">
    <property type="entry name" value="RRM"/>
    <property type="match status" value="1"/>
</dbReference>
<keyword evidence="3" id="KW-0539">Nucleus</keyword>
<dbReference type="GO" id="GO:1990904">
    <property type="term" value="C:ribonucleoprotein complex"/>
    <property type="evidence" value="ECO:0007669"/>
    <property type="project" value="InterPro"/>
</dbReference>
<protein>
    <recommendedName>
        <fullName evidence="10">HTH La-type RNA-binding domain-containing protein</fullName>
    </recommendedName>
</protein>
<proteinExistence type="predicted"/>
<evidence type="ECO:0000256" key="4">
    <source>
        <dbReference type="PROSITE-ProRule" id="PRU00332"/>
    </source>
</evidence>
<dbReference type="PRINTS" id="PR00302">
    <property type="entry name" value="LUPUSLA"/>
</dbReference>
<feature type="compositionally biased region" description="Polar residues" evidence="5">
    <location>
        <begin position="69"/>
        <end position="79"/>
    </location>
</feature>
<dbReference type="InterPro" id="IPR045180">
    <property type="entry name" value="La_dom_prot"/>
</dbReference>
<evidence type="ECO:0000259" key="6">
    <source>
        <dbReference type="PROSITE" id="PS50102"/>
    </source>
</evidence>
<dbReference type="Pfam" id="PF05383">
    <property type="entry name" value="La"/>
    <property type="match status" value="1"/>
</dbReference>
<reference evidence="8 9" key="1">
    <citation type="submission" date="2019-09" db="EMBL/GenBank/DDBJ databases">
        <authorList>
            <person name="Brejova B."/>
        </authorList>
    </citation>
    <scope>NUCLEOTIDE SEQUENCE [LARGE SCALE GENOMIC DNA]</scope>
</reference>
<dbReference type="Proteomes" id="UP000398389">
    <property type="component" value="Unassembled WGS sequence"/>
</dbReference>
<dbReference type="PANTHER" id="PTHR22792">
    <property type="entry name" value="LUPUS LA PROTEIN-RELATED"/>
    <property type="match status" value="1"/>
</dbReference>
<dbReference type="GeneID" id="43579089"/>
<evidence type="ECO:0000256" key="3">
    <source>
        <dbReference type="ARBA" id="ARBA00023242"/>
    </source>
</evidence>
<feature type="compositionally biased region" description="Basic and acidic residues" evidence="5">
    <location>
        <begin position="300"/>
        <end position="315"/>
    </location>
</feature>
<dbReference type="InterPro" id="IPR012677">
    <property type="entry name" value="Nucleotide-bd_a/b_plait_sf"/>
</dbReference>
<feature type="domain" description="RRM" evidence="6">
    <location>
        <begin position="190"/>
        <end position="276"/>
    </location>
</feature>
<gene>
    <name evidence="8" type="ORF">SAPINGB_P000265</name>
</gene>
<dbReference type="Gene3D" id="1.10.10.10">
    <property type="entry name" value="Winged helix-like DNA-binding domain superfamily/Winged helix DNA-binding domain"/>
    <property type="match status" value="1"/>
</dbReference>
<dbReference type="GO" id="GO:0006396">
    <property type="term" value="P:RNA processing"/>
    <property type="evidence" value="ECO:0007669"/>
    <property type="project" value="InterPro"/>
</dbReference>